<protein>
    <submittedName>
        <fullName evidence="2">Uncharacterized protein</fullName>
    </submittedName>
</protein>
<comment type="caution">
    <text evidence="2">The sequence shown here is derived from an EMBL/GenBank/DDBJ whole genome shotgun (WGS) entry which is preliminary data.</text>
</comment>
<dbReference type="Proteomes" id="UP000663889">
    <property type="component" value="Unassembled WGS sequence"/>
</dbReference>
<gene>
    <name evidence="2" type="ORF">SEV965_LOCUS38057</name>
</gene>
<organism evidence="2 3">
    <name type="scientific">Rotaria sordida</name>
    <dbReference type="NCBI Taxonomy" id="392033"/>
    <lineage>
        <taxon>Eukaryota</taxon>
        <taxon>Metazoa</taxon>
        <taxon>Spiralia</taxon>
        <taxon>Gnathifera</taxon>
        <taxon>Rotifera</taxon>
        <taxon>Eurotatoria</taxon>
        <taxon>Bdelloidea</taxon>
        <taxon>Philodinida</taxon>
        <taxon>Philodinidae</taxon>
        <taxon>Rotaria</taxon>
    </lineage>
</organism>
<sequence length="65" mass="7486">MIQKLVDDAKERRQDEDLVNGANENEDDTEEQREINNDDYSACKRQCLQGELISHPQAKELPDAI</sequence>
<feature type="compositionally biased region" description="Basic and acidic residues" evidence="1">
    <location>
        <begin position="1"/>
        <end position="16"/>
    </location>
</feature>
<dbReference type="EMBL" id="CAJNOU010008657">
    <property type="protein sequence ID" value="CAF1539765.1"/>
    <property type="molecule type" value="Genomic_DNA"/>
</dbReference>
<proteinExistence type="predicted"/>
<reference evidence="2" key="1">
    <citation type="submission" date="2021-02" db="EMBL/GenBank/DDBJ databases">
        <authorList>
            <person name="Nowell W R."/>
        </authorList>
    </citation>
    <scope>NUCLEOTIDE SEQUENCE</scope>
</reference>
<feature type="region of interest" description="Disordered" evidence="1">
    <location>
        <begin position="1"/>
        <end position="34"/>
    </location>
</feature>
<dbReference type="AlphaFoldDB" id="A0A815W6Z5"/>
<evidence type="ECO:0000256" key="1">
    <source>
        <dbReference type="SAM" id="MobiDB-lite"/>
    </source>
</evidence>
<evidence type="ECO:0000313" key="2">
    <source>
        <dbReference type="EMBL" id="CAF1539765.1"/>
    </source>
</evidence>
<evidence type="ECO:0000313" key="3">
    <source>
        <dbReference type="Proteomes" id="UP000663889"/>
    </source>
</evidence>
<feature type="non-terminal residue" evidence="2">
    <location>
        <position position="65"/>
    </location>
</feature>
<name>A0A815W6Z5_9BILA</name>
<accession>A0A815W6Z5</accession>